<evidence type="ECO:0000256" key="3">
    <source>
        <dbReference type="ARBA" id="ARBA00004868"/>
    </source>
</evidence>
<dbReference type="Pfam" id="PF02110">
    <property type="entry name" value="HK"/>
    <property type="match status" value="1"/>
</dbReference>
<keyword evidence="8 11" id="KW-0067">ATP-binding</keyword>
<evidence type="ECO:0000313" key="12">
    <source>
        <dbReference type="EMBL" id="PEG32373.1"/>
    </source>
</evidence>
<dbReference type="InterPro" id="IPR029056">
    <property type="entry name" value="Ribokinase-like"/>
</dbReference>
<comment type="pathway">
    <text evidence="3 11">Cofactor biosynthesis; thiamine diphosphate biosynthesis; 4-methyl-5-(2-phosphoethyl)-thiazole from 5-(2-hydroxyethyl)-4-methylthiazole: step 1/1.</text>
</comment>
<evidence type="ECO:0000256" key="9">
    <source>
        <dbReference type="ARBA" id="ARBA00022842"/>
    </source>
</evidence>
<dbReference type="GO" id="GO:0004417">
    <property type="term" value="F:hydroxyethylthiazole kinase activity"/>
    <property type="evidence" value="ECO:0007669"/>
    <property type="project" value="UniProtKB-UniRule"/>
</dbReference>
<dbReference type="EC" id="2.7.1.50" evidence="11"/>
<dbReference type="PIRSF" id="PIRSF000513">
    <property type="entry name" value="Thz_kinase"/>
    <property type="match status" value="1"/>
</dbReference>
<keyword evidence="4 11" id="KW-0808">Transferase</keyword>
<dbReference type="GO" id="GO:0009228">
    <property type="term" value="P:thiamine biosynthetic process"/>
    <property type="evidence" value="ECO:0007669"/>
    <property type="project" value="UniProtKB-KW"/>
</dbReference>
<evidence type="ECO:0000256" key="7">
    <source>
        <dbReference type="ARBA" id="ARBA00022777"/>
    </source>
</evidence>
<evidence type="ECO:0000256" key="10">
    <source>
        <dbReference type="ARBA" id="ARBA00022977"/>
    </source>
</evidence>
<evidence type="ECO:0000256" key="6">
    <source>
        <dbReference type="ARBA" id="ARBA00022741"/>
    </source>
</evidence>
<evidence type="ECO:0000256" key="8">
    <source>
        <dbReference type="ARBA" id="ARBA00022840"/>
    </source>
</evidence>
<comment type="caution">
    <text evidence="12">The sequence shown here is derived from an EMBL/GenBank/DDBJ whole genome shotgun (WGS) entry which is preliminary data.</text>
</comment>
<feature type="binding site" evidence="11">
    <location>
        <position position="48"/>
    </location>
    <ligand>
        <name>substrate</name>
    </ligand>
</feature>
<keyword evidence="6 11" id="KW-0547">Nucleotide-binding</keyword>
<dbReference type="AlphaFoldDB" id="A0A2A7MLJ0"/>
<dbReference type="GO" id="GO:0000287">
    <property type="term" value="F:magnesium ion binding"/>
    <property type="evidence" value="ECO:0007669"/>
    <property type="project" value="UniProtKB-UniRule"/>
</dbReference>
<keyword evidence="5 11" id="KW-0479">Metal-binding</keyword>
<comment type="catalytic activity">
    <reaction evidence="1 11">
        <text>5-(2-hydroxyethyl)-4-methylthiazole + ATP = 4-methyl-5-(2-phosphooxyethyl)-thiazole + ADP + H(+)</text>
        <dbReference type="Rhea" id="RHEA:24212"/>
        <dbReference type="ChEBI" id="CHEBI:15378"/>
        <dbReference type="ChEBI" id="CHEBI:17957"/>
        <dbReference type="ChEBI" id="CHEBI:30616"/>
        <dbReference type="ChEBI" id="CHEBI:58296"/>
        <dbReference type="ChEBI" id="CHEBI:456216"/>
        <dbReference type="EC" id="2.7.1.50"/>
    </reaction>
</comment>
<comment type="function">
    <text evidence="11">Catalyzes the phosphorylation of the hydroxyl group of 4-methyl-5-beta-hydroxyethylthiazole (THZ).</text>
</comment>
<evidence type="ECO:0000313" key="13">
    <source>
        <dbReference type="Proteomes" id="UP000220840"/>
    </source>
</evidence>
<dbReference type="NCBIfam" id="NF006830">
    <property type="entry name" value="PRK09355.1"/>
    <property type="match status" value="1"/>
</dbReference>
<reference evidence="12 13" key="1">
    <citation type="submission" date="2017-10" db="EMBL/GenBank/DDBJ databases">
        <title>Effective Description of Clostridium neonatale sp. nov. linked to necrotizing enterocolitis in neonates and a clarification of species assignable to the genus Clostridium (Prazmowski 1880) emend. Lawson and Rainey 2016.</title>
        <authorList>
            <person name="Bernard K."/>
            <person name="Burdz T."/>
            <person name="Wiebe D."/>
            <person name="Balcewich B."/>
            <person name="Alfa M."/>
            <person name="Bernier A.-M."/>
        </authorList>
    </citation>
    <scope>NUCLEOTIDE SEQUENCE [LARGE SCALE GENOMIC DNA]</scope>
    <source>
        <strain evidence="12 13">LCDC99A005</strain>
    </source>
</reference>
<dbReference type="GO" id="GO:0009229">
    <property type="term" value="P:thiamine diphosphate biosynthetic process"/>
    <property type="evidence" value="ECO:0007669"/>
    <property type="project" value="UniProtKB-UniRule"/>
</dbReference>
<dbReference type="UniPathway" id="UPA00060">
    <property type="reaction ID" value="UER00139"/>
</dbReference>
<dbReference type="HAMAP" id="MF_00228">
    <property type="entry name" value="Thz_kinase"/>
    <property type="match status" value="1"/>
</dbReference>
<sequence length="276" mass="28974">MSSEILNKVGNLLENIKKKKPLVHSITNYVTATDCANIILAIGGSPTMADFSKEVEAIASISSAVVLNMGIINDDMVEAMIIAGKKANECGIPVIYDPVGAGVAPYRNSVAQRLLREVKMDIIRGNISEIKFISGISSVTKGVDASESDMNMTNEDKVNVAKNLAQKLNCTVAITGVEDVVSDSERSVILSNGSKMLASVTGTGCMTSALCGAYAGSGNDYFIAAVGAVLSMSISGEISEEKNKNIGLGSFHVGIMDAISNLTAEIIKDRGKITFL</sequence>
<name>A0A2A7MLJ0_9CLOT</name>
<dbReference type="InterPro" id="IPR000417">
    <property type="entry name" value="Hyethyz_kinase"/>
</dbReference>
<dbReference type="GO" id="GO:0005524">
    <property type="term" value="F:ATP binding"/>
    <property type="evidence" value="ECO:0007669"/>
    <property type="project" value="UniProtKB-UniRule"/>
</dbReference>
<dbReference type="SUPFAM" id="SSF53613">
    <property type="entry name" value="Ribokinase-like"/>
    <property type="match status" value="1"/>
</dbReference>
<keyword evidence="9 11" id="KW-0460">Magnesium</keyword>
<dbReference type="RefSeq" id="WP_058296516.1">
    <property type="nucleotide sequence ID" value="NZ_CAMRXB010000052.1"/>
</dbReference>
<feature type="binding site" evidence="11">
    <location>
        <position position="202"/>
    </location>
    <ligand>
        <name>substrate</name>
    </ligand>
</feature>
<evidence type="ECO:0000256" key="1">
    <source>
        <dbReference type="ARBA" id="ARBA00001771"/>
    </source>
</evidence>
<dbReference type="OrthoDB" id="9778146at2"/>
<protein>
    <recommendedName>
        <fullName evidence="11">Hydroxyethylthiazole kinase</fullName>
        <ecNumber evidence="11">2.7.1.50</ecNumber>
    </recommendedName>
    <alternativeName>
        <fullName evidence="11">4-methyl-5-beta-hydroxyethylthiazole kinase</fullName>
        <shortName evidence="11">TH kinase</shortName>
        <shortName evidence="11">Thz kinase</shortName>
    </alternativeName>
</protein>
<dbReference type="Gene3D" id="3.40.1190.20">
    <property type="match status" value="1"/>
</dbReference>
<evidence type="ECO:0000256" key="11">
    <source>
        <dbReference type="HAMAP-Rule" id="MF_00228"/>
    </source>
</evidence>
<dbReference type="EMBL" id="PDCJ01000001">
    <property type="protein sequence ID" value="PEG32373.1"/>
    <property type="molecule type" value="Genomic_DNA"/>
</dbReference>
<accession>A0A2A7MLJ0</accession>
<organism evidence="12 13">
    <name type="scientific">Clostridium neonatale</name>
    <dbReference type="NCBI Taxonomy" id="137838"/>
    <lineage>
        <taxon>Bacteria</taxon>
        <taxon>Bacillati</taxon>
        <taxon>Bacillota</taxon>
        <taxon>Clostridia</taxon>
        <taxon>Eubacteriales</taxon>
        <taxon>Clostridiaceae</taxon>
        <taxon>Clostridium</taxon>
    </lineage>
</organism>
<keyword evidence="13" id="KW-1185">Reference proteome</keyword>
<gene>
    <name evidence="11" type="primary">thiM</name>
    <name evidence="12" type="ORF">CQ394_11970</name>
</gene>
<evidence type="ECO:0000256" key="2">
    <source>
        <dbReference type="ARBA" id="ARBA00001946"/>
    </source>
</evidence>
<keyword evidence="10 11" id="KW-0784">Thiamine biosynthesis</keyword>
<proteinExistence type="inferred from homology"/>
<comment type="similarity">
    <text evidence="11">Belongs to the Thz kinase family.</text>
</comment>
<comment type="cofactor">
    <cofactor evidence="2 11">
        <name>Mg(2+)</name>
        <dbReference type="ChEBI" id="CHEBI:18420"/>
    </cofactor>
</comment>
<keyword evidence="7 11" id="KW-0418">Kinase</keyword>
<feature type="binding site" evidence="11">
    <location>
        <position position="124"/>
    </location>
    <ligand>
        <name>ATP</name>
        <dbReference type="ChEBI" id="CHEBI:30616"/>
    </ligand>
</feature>
<evidence type="ECO:0000256" key="4">
    <source>
        <dbReference type="ARBA" id="ARBA00022679"/>
    </source>
</evidence>
<dbReference type="CDD" id="cd01170">
    <property type="entry name" value="THZ_kinase"/>
    <property type="match status" value="1"/>
</dbReference>
<evidence type="ECO:0000256" key="5">
    <source>
        <dbReference type="ARBA" id="ARBA00022723"/>
    </source>
</evidence>
<feature type="binding site" evidence="11">
    <location>
        <position position="175"/>
    </location>
    <ligand>
        <name>ATP</name>
        <dbReference type="ChEBI" id="CHEBI:30616"/>
    </ligand>
</feature>
<dbReference type="NCBIfam" id="TIGR00694">
    <property type="entry name" value="thiM"/>
    <property type="match status" value="1"/>
</dbReference>
<dbReference type="Proteomes" id="UP000220840">
    <property type="component" value="Unassembled WGS sequence"/>
</dbReference>
<dbReference type="PRINTS" id="PR01099">
    <property type="entry name" value="HYETHTZKNASE"/>
</dbReference>
<dbReference type="STRING" id="137838.GCA_001458595_03885"/>